<feature type="domain" description="Major facilitator superfamily (MFS) profile" evidence="10">
    <location>
        <begin position="35"/>
        <end position="496"/>
    </location>
</feature>
<dbReference type="SUPFAM" id="SSF103473">
    <property type="entry name" value="MFS general substrate transporter"/>
    <property type="match status" value="1"/>
</dbReference>
<feature type="transmembrane region" description="Helical" evidence="9">
    <location>
        <begin position="475"/>
        <end position="492"/>
    </location>
</feature>
<keyword evidence="4 9" id="KW-0812">Transmembrane</keyword>
<keyword evidence="3" id="KW-0813">Transport</keyword>
<evidence type="ECO:0000313" key="12">
    <source>
        <dbReference type="Proteomes" id="UP000245771"/>
    </source>
</evidence>
<comment type="catalytic activity">
    <reaction evidence="7">
        <text>myo-inositol(out) + H(+)(out) = myo-inositol(in) + H(+)(in)</text>
        <dbReference type="Rhea" id="RHEA:60364"/>
        <dbReference type="ChEBI" id="CHEBI:15378"/>
        <dbReference type="ChEBI" id="CHEBI:17268"/>
    </reaction>
</comment>
<dbReference type="Proteomes" id="UP000245771">
    <property type="component" value="Unassembled WGS sequence"/>
</dbReference>
<dbReference type="RefSeq" id="XP_025353062.1">
    <property type="nucleotide sequence ID" value="XM_025501896.1"/>
</dbReference>
<evidence type="ECO:0000313" key="11">
    <source>
        <dbReference type="EMBL" id="PWN32760.1"/>
    </source>
</evidence>
<evidence type="ECO:0000256" key="6">
    <source>
        <dbReference type="ARBA" id="ARBA00023136"/>
    </source>
</evidence>
<protein>
    <submittedName>
        <fullName evidence="11">General substrate transporter</fullName>
    </submittedName>
</protein>
<dbReference type="OrthoDB" id="6612291at2759"/>
<dbReference type="InterPro" id="IPR020846">
    <property type="entry name" value="MFS_dom"/>
</dbReference>
<accession>A0A316V5D5</accession>
<evidence type="ECO:0000256" key="1">
    <source>
        <dbReference type="ARBA" id="ARBA00004141"/>
    </source>
</evidence>
<dbReference type="InParanoid" id="A0A316V5D5"/>
<sequence>MSELQASGKSRRGSLIALLFDNVISRHYTWRLLATSSILTLSSANFAFDNQGFSQTQAMKPFLKRFGEYSPSTNKYALTPQFLSFSNSFPLLLLCCGIVIGSTLSSMYGRRVTVMVMSIWGIICTPIIVTSQHRNQILAGRCLNSIYIGMEMSVIPIFQSEIVPKQVRGLAVASYQLSFAFGGLIMSGICHRTSTINNDWAWRIPFLCFLFTPTIVATSIFFQPESPRWLVLKGKNDQARQALIAFRRKGSDIEHELQQIIEAVRLEQLRNQETAALHASGGGKKSKLATIINEYVACFRSRTNLRRTLIVLAVNFFQQSTGQAVAGLYGPVVVQRLGVFSPFNFALILTGITGFTYLFNITLNDKFGRRPFLLTSAAWQAVSLFVIAGMGTVEKRSETQNKVLLAFLFLFAIGYCIGWGPLSYVVSAETPSQALRDKTSRMGFVVAVITQFAVVFSLPYLLYAPYANLEMKVCFIFAPIATLATLWVYFCLPECKGLSLESLDLLFEQRISAPRSTAWGKAHKEQPISSTRDGHIVGEGEEVEISASSESEKGQSDIKADDPGMVELAMHRKEPL</sequence>
<keyword evidence="5 9" id="KW-1133">Transmembrane helix</keyword>
<comment type="subcellular location">
    <subcellularLocation>
        <location evidence="1">Membrane</location>
        <topology evidence="1">Multi-pass membrane protein</topology>
    </subcellularLocation>
</comment>
<dbReference type="InterPro" id="IPR036259">
    <property type="entry name" value="MFS_trans_sf"/>
</dbReference>
<name>A0A316V5D5_9BASI</name>
<dbReference type="Pfam" id="PF00083">
    <property type="entry name" value="Sugar_tr"/>
    <property type="match status" value="1"/>
</dbReference>
<feature type="transmembrane region" description="Helical" evidence="9">
    <location>
        <begin position="82"/>
        <end position="100"/>
    </location>
</feature>
<feature type="transmembrane region" description="Helical" evidence="9">
    <location>
        <begin position="170"/>
        <end position="189"/>
    </location>
</feature>
<comment type="similarity">
    <text evidence="2">Belongs to the major facilitator superfamily. Sugar transporter (TC 2.A.1.1) family.</text>
</comment>
<feature type="transmembrane region" description="Helical" evidence="9">
    <location>
        <begin position="342"/>
        <end position="360"/>
    </location>
</feature>
<dbReference type="InterPro" id="IPR050360">
    <property type="entry name" value="MFS_Sugar_Transporters"/>
</dbReference>
<evidence type="ECO:0000256" key="5">
    <source>
        <dbReference type="ARBA" id="ARBA00022989"/>
    </source>
</evidence>
<keyword evidence="12" id="KW-1185">Reference proteome</keyword>
<evidence type="ECO:0000256" key="7">
    <source>
        <dbReference type="ARBA" id="ARBA00049119"/>
    </source>
</evidence>
<gene>
    <name evidence="11" type="ORF">FA14DRAFT_191834</name>
</gene>
<feature type="transmembrane region" description="Helical" evidence="9">
    <location>
        <begin position="403"/>
        <end position="422"/>
    </location>
</feature>
<dbReference type="AlphaFoldDB" id="A0A316V5D5"/>
<feature type="compositionally biased region" description="Basic and acidic residues" evidence="8">
    <location>
        <begin position="550"/>
        <end position="562"/>
    </location>
</feature>
<organism evidence="11 12">
    <name type="scientific">Meira miltonrushii</name>
    <dbReference type="NCBI Taxonomy" id="1280837"/>
    <lineage>
        <taxon>Eukaryota</taxon>
        <taxon>Fungi</taxon>
        <taxon>Dikarya</taxon>
        <taxon>Basidiomycota</taxon>
        <taxon>Ustilaginomycotina</taxon>
        <taxon>Exobasidiomycetes</taxon>
        <taxon>Exobasidiales</taxon>
        <taxon>Brachybasidiaceae</taxon>
        <taxon>Meira</taxon>
    </lineage>
</organism>
<feature type="transmembrane region" description="Helical" evidence="9">
    <location>
        <begin position="201"/>
        <end position="222"/>
    </location>
</feature>
<dbReference type="PANTHER" id="PTHR48022">
    <property type="entry name" value="PLASTIDIC GLUCOSE TRANSPORTER 4"/>
    <property type="match status" value="1"/>
</dbReference>
<feature type="region of interest" description="Disordered" evidence="8">
    <location>
        <begin position="519"/>
        <end position="564"/>
    </location>
</feature>
<proteinExistence type="inferred from homology"/>
<keyword evidence="6 9" id="KW-0472">Membrane</keyword>
<dbReference type="PROSITE" id="PS50850">
    <property type="entry name" value="MFS"/>
    <property type="match status" value="1"/>
</dbReference>
<dbReference type="EMBL" id="KZ819605">
    <property type="protein sequence ID" value="PWN32760.1"/>
    <property type="molecule type" value="Genomic_DNA"/>
</dbReference>
<evidence type="ECO:0000259" key="10">
    <source>
        <dbReference type="PROSITE" id="PS50850"/>
    </source>
</evidence>
<reference evidence="11 12" key="1">
    <citation type="journal article" date="2018" name="Mol. Biol. Evol.">
        <title>Broad Genomic Sampling Reveals a Smut Pathogenic Ancestry of the Fungal Clade Ustilaginomycotina.</title>
        <authorList>
            <person name="Kijpornyongpan T."/>
            <person name="Mondo S.J."/>
            <person name="Barry K."/>
            <person name="Sandor L."/>
            <person name="Lee J."/>
            <person name="Lipzen A."/>
            <person name="Pangilinan J."/>
            <person name="LaButti K."/>
            <person name="Hainaut M."/>
            <person name="Henrissat B."/>
            <person name="Grigoriev I.V."/>
            <person name="Spatafora J.W."/>
            <person name="Aime M.C."/>
        </authorList>
    </citation>
    <scope>NUCLEOTIDE SEQUENCE [LARGE SCALE GENOMIC DNA]</scope>
    <source>
        <strain evidence="11 12">MCA 3882</strain>
    </source>
</reference>
<dbReference type="Gene3D" id="1.20.1250.20">
    <property type="entry name" value="MFS general substrate transporter like domains"/>
    <property type="match status" value="1"/>
</dbReference>
<dbReference type="GO" id="GO:0016020">
    <property type="term" value="C:membrane"/>
    <property type="evidence" value="ECO:0007669"/>
    <property type="project" value="UniProtKB-SubCell"/>
</dbReference>
<dbReference type="InterPro" id="IPR003663">
    <property type="entry name" value="Sugar/inositol_transpt"/>
</dbReference>
<dbReference type="GeneID" id="37023677"/>
<evidence type="ECO:0000256" key="4">
    <source>
        <dbReference type="ARBA" id="ARBA00022692"/>
    </source>
</evidence>
<feature type="transmembrane region" description="Helical" evidence="9">
    <location>
        <begin position="443"/>
        <end position="463"/>
    </location>
</feature>
<feature type="transmembrane region" description="Helical" evidence="9">
    <location>
        <begin position="372"/>
        <end position="391"/>
    </location>
</feature>
<evidence type="ECO:0000256" key="9">
    <source>
        <dbReference type="SAM" id="Phobius"/>
    </source>
</evidence>
<dbReference type="GO" id="GO:0005351">
    <property type="term" value="F:carbohydrate:proton symporter activity"/>
    <property type="evidence" value="ECO:0007669"/>
    <property type="project" value="TreeGrafter"/>
</dbReference>
<dbReference type="InterPro" id="IPR005828">
    <property type="entry name" value="MFS_sugar_transport-like"/>
</dbReference>
<dbReference type="PANTHER" id="PTHR48022:SF2">
    <property type="entry name" value="PLASTIDIC GLUCOSE TRANSPORTER 4"/>
    <property type="match status" value="1"/>
</dbReference>
<dbReference type="STRING" id="1280837.A0A316V5D5"/>
<evidence type="ECO:0000256" key="3">
    <source>
        <dbReference type="ARBA" id="ARBA00022448"/>
    </source>
</evidence>
<feature type="compositionally biased region" description="Basic and acidic residues" evidence="8">
    <location>
        <begin position="522"/>
        <end position="538"/>
    </location>
</feature>
<evidence type="ECO:0000256" key="8">
    <source>
        <dbReference type="SAM" id="MobiDB-lite"/>
    </source>
</evidence>
<dbReference type="PRINTS" id="PR00171">
    <property type="entry name" value="SUGRTRNSPORT"/>
</dbReference>
<feature type="transmembrane region" description="Helical" evidence="9">
    <location>
        <begin position="137"/>
        <end position="158"/>
    </location>
</feature>
<evidence type="ECO:0000256" key="2">
    <source>
        <dbReference type="ARBA" id="ARBA00010992"/>
    </source>
</evidence>
<feature type="transmembrane region" description="Helical" evidence="9">
    <location>
        <begin position="112"/>
        <end position="131"/>
    </location>
</feature>